<dbReference type="PANTHER" id="PTHR35333">
    <property type="entry name" value="BETA-LACTAMASE"/>
    <property type="match status" value="1"/>
</dbReference>
<evidence type="ECO:0000313" key="5">
    <source>
        <dbReference type="Proteomes" id="UP000320244"/>
    </source>
</evidence>
<reference evidence="4 5" key="1">
    <citation type="submission" date="2019-05" db="EMBL/GenBank/DDBJ databases">
        <authorList>
            <person name="Lee S.D."/>
        </authorList>
    </citation>
    <scope>NUCLEOTIDE SEQUENCE [LARGE SCALE GENOMIC DNA]</scope>
    <source>
        <strain evidence="4 5">C5-26</strain>
    </source>
</reference>
<keyword evidence="2" id="KW-0732">Signal</keyword>
<feature type="chain" id="PRO_5021998522" description="Beta-lactamase class A catalytic domain-containing protein" evidence="2">
    <location>
        <begin position="27"/>
        <end position="363"/>
    </location>
</feature>
<dbReference type="EMBL" id="VCQV01000021">
    <property type="protein sequence ID" value="TWP35221.1"/>
    <property type="molecule type" value="Genomic_DNA"/>
</dbReference>
<feature type="compositionally biased region" description="Polar residues" evidence="1">
    <location>
        <begin position="40"/>
        <end position="60"/>
    </location>
</feature>
<sequence length="363" mass="38033">MSVRCRALIAGALILGVCGCSTGATATTHRTTRTAHTRPSAPSSKQPPVVETTASGRPSAQWKQIDAEATSLAPHVAIYAANVSGHQIQVIHRSGPENPRPLASMVKLYVLYAVADAVQDGRLTWKSSLTLEQGDKAAGSGSLAGRPAGAKVTLQQAATLMMHISDNTATDLLIRVLGQKAIARAIATAGNSHSNRLAPLPTIKQDLWLEWSADPRAVRARKAYPTASPQARMSLLQGADRSGAVDADLSIAAPQWQHGLGYFASASDIAKVLVLLHNRSAKAALRPLREILDTPENGIMSPASWTQVAFKGGTVAGVQTGSWYAETRQGGQLLVVMASSSDGISADAFSRLATDAAGLLARD</sequence>
<feature type="signal peptide" evidence="2">
    <location>
        <begin position="1"/>
        <end position="26"/>
    </location>
</feature>
<dbReference type="OrthoDB" id="108135at2"/>
<proteinExistence type="predicted"/>
<comment type="caution">
    <text evidence="4">The sequence shown here is derived from an EMBL/GenBank/DDBJ whole genome shotgun (WGS) entry which is preliminary data.</text>
</comment>
<evidence type="ECO:0000256" key="1">
    <source>
        <dbReference type="SAM" id="MobiDB-lite"/>
    </source>
</evidence>
<dbReference type="GO" id="GO:0046677">
    <property type="term" value="P:response to antibiotic"/>
    <property type="evidence" value="ECO:0007669"/>
    <property type="project" value="InterPro"/>
</dbReference>
<evidence type="ECO:0000259" key="3">
    <source>
        <dbReference type="Pfam" id="PF13354"/>
    </source>
</evidence>
<feature type="domain" description="Beta-lactamase class A catalytic" evidence="3">
    <location>
        <begin position="94"/>
        <end position="283"/>
    </location>
</feature>
<protein>
    <recommendedName>
        <fullName evidence="3">Beta-lactamase class A catalytic domain-containing protein</fullName>
    </recommendedName>
</protein>
<evidence type="ECO:0000313" key="4">
    <source>
        <dbReference type="EMBL" id="TWP35221.1"/>
    </source>
</evidence>
<dbReference type="Pfam" id="PF13354">
    <property type="entry name" value="Beta-lactamase2"/>
    <property type="match status" value="1"/>
</dbReference>
<dbReference type="Proteomes" id="UP000320244">
    <property type="component" value="Unassembled WGS sequence"/>
</dbReference>
<organism evidence="4 5">
    <name type="scientific">Leekyejoonella antrihumi</name>
    <dbReference type="NCBI Taxonomy" id="1660198"/>
    <lineage>
        <taxon>Bacteria</taxon>
        <taxon>Bacillati</taxon>
        <taxon>Actinomycetota</taxon>
        <taxon>Actinomycetes</taxon>
        <taxon>Micrococcales</taxon>
        <taxon>Dermacoccaceae</taxon>
        <taxon>Leekyejoonella</taxon>
    </lineage>
</organism>
<feature type="region of interest" description="Disordered" evidence="1">
    <location>
        <begin position="27"/>
        <end position="60"/>
    </location>
</feature>
<dbReference type="PANTHER" id="PTHR35333:SF5">
    <property type="entry name" value="CONSERVED LIPOPROTEIN LPQF-RELATED"/>
    <property type="match status" value="1"/>
</dbReference>
<reference evidence="4 5" key="2">
    <citation type="submission" date="2019-08" db="EMBL/GenBank/DDBJ databases">
        <title>Jejuicoccus antrihumi gen. nov., sp. nov., a new member of the family Dermacoccaceae isolated from a cave.</title>
        <authorList>
            <person name="Schumann P."/>
            <person name="Kim I.S."/>
        </authorList>
    </citation>
    <scope>NUCLEOTIDE SEQUENCE [LARGE SCALE GENOMIC DNA]</scope>
    <source>
        <strain evidence="4 5">C5-26</strain>
    </source>
</reference>
<dbReference type="GO" id="GO:0008800">
    <property type="term" value="F:beta-lactamase activity"/>
    <property type="evidence" value="ECO:0007669"/>
    <property type="project" value="InterPro"/>
</dbReference>
<gene>
    <name evidence="4" type="ORF">FGL98_14945</name>
</gene>
<dbReference type="InterPro" id="IPR045155">
    <property type="entry name" value="Beta-lactam_cat"/>
</dbReference>
<keyword evidence="5" id="KW-1185">Reference proteome</keyword>
<dbReference type="SUPFAM" id="SSF56601">
    <property type="entry name" value="beta-lactamase/transpeptidase-like"/>
    <property type="match status" value="1"/>
</dbReference>
<dbReference type="AlphaFoldDB" id="A0A563DYZ5"/>
<name>A0A563DYZ5_9MICO</name>
<dbReference type="GO" id="GO:0030655">
    <property type="term" value="P:beta-lactam antibiotic catabolic process"/>
    <property type="evidence" value="ECO:0007669"/>
    <property type="project" value="InterPro"/>
</dbReference>
<accession>A0A563DYZ5</accession>
<dbReference type="InterPro" id="IPR012338">
    <property type="entry name" value="Beta-lactam/transpept-like"/>
</dbReference>
<evidence type="ECO:0000256" key="2">
    <source>
        <dbReference type="SAM" id="SignalP"/>
    </source>
</evidence>
<dbReference type="InterPro" id="IPR000871">
    <property type="entry name" value="Beta-lactam_class-A"/>
</dbReference>
<dbReference type="PROSITE" id="PS51257">
    <property type="entry name" value="PROKAR_LIPOPROTEIN"/>
    <property type="match status" value="1"/>
</dbReference>
<dbReference type="Gene3D" id="3.40.710.10">
    <property type="entry name" value="DD-peptidase/beta-lactamase superfamily"/>
    <property type="match status" value="1"/>
</dbReference>